<dbReference type="Proteomes" id="UP000824062">
    <property type="component" value="Unassembled WGS sequence"/>
</dbReference>
<dbReference type="GO" id="GO:0006508">
    <property type="term" value="P:proteolysis"/>
    <property type="evidence" value="ECO:0007669"/>
    <property type="project" value="UniProtKB-KW"/>
</dbReference>
<dbReference type="InterPro" id="IPR001460">
    <property type="entry name" value="PCN-bd_Tpept"/>
</dbReference>
<dbReference type="GO" id="GO:0008360">
    <property type="term" value="P:regulation of cell shape"/>
    <property type="evidence" value="ECO:0007669"/>
    <property type="project" value="UniProtKB-KW"/>
</dbReference>
<name>A0A9D2JDH3_9ACTN</name>
<keyword evidence="13" id="KW-0961">Cell wall biogenesis/degradation</keyword>
<dbReference type="EC" id="3.4.16.4" evidence="17"/>
<evidence type="ECO:0000256" key="3">
    <source>
        <dbReference type="ARBA" id="ARBA00007171"/>
    </source>
</evidence>
<dbReference type="GO" id="GO:0005886">
    <property type="term" value="C:plasma membrane"/>
    <property type="evidence" value="ECO:0007669"/>
    <property type="project" value="UniProtKB-SubCell"/>
</dbReference>
<feature type="transmembrane region" description="Helical" evidence="14">
    <location>
        <begin position="6"/>
        <end position="25"/>
    </location>
</feature>
<evidence type="ECO:0000259" key="16">
    <source>
        <dbReference type="Pfam" id="PF03717"/>
    </source>
</evidence>
<evidence type="ECO:0000259" key="15">
    <source>
        <dbReference type="Pfam" id="PF00905"/>
    </source>
</evidence>
<dbReference type="InterPro" id="IPR012338">
    <property type="entry name" value="Beta-lactam/transpept-like"/>
</dbReference>
<keyword evidence="12 14" id="KW-0472">Membrane</keyword>
<evidence type="ECO:0000256" key="2">
    <source>
        <dbReference type="ARBA" id="ARBA00004236"/>
    </source>
</evidence>
<evidence type="ECO:0000256" key="9">
    <source>
        <dbReference type="ARBA" id="ARBA00022960"/>
    </source>
</evidence>
<keyword evidence="10" id="KW-0573">Peptidoglycan synthesis</keyword>
<evidence type="ECO:0000256" key="5">
    <source>
        <dbReference type="ARBA" id="ARBA00022519"/>
    </source>
</evidence>
<evidence type="ECO:0000256" key="12">
    <source>
        <dbReference type="ARBA" id="ARBA00023136"/>
    </source>
</evidence>
<comment type="caution">
    <text evidence="17">The sequence shown here is derived from an EMBL/GenBank/DDBJ whole genome shotgun (WGS) entry which is preliminary data.</text>
</comment>
<accession>A0A9D2JDH3</accession>
<dbReference type="GO" id="GO:0008658">
    <property type="term" value="F:penicillin binding"/>
    <property type="evidence" value="ECO:0007669"/>
    <property type="project" value="InterPro"/>
</dbReference>
<organism evidence="17 18">
    <name type="scientific">Candidatus Olsenella pullistercoris</name>
    <dbReference type="NCBI Taxonomy" id="2838712"/>
    <lineage>
        <taxon>Bacteria</taxon>
        <taxon>Bacillati</taxon>
        <taxon>Actinomycetota</taxon>
        <taxon>Coriobacteriia</taxon>
        <taxon>Coriobacteriales</taxon>
        <taxon>Atopobiaceae</taxon>
        <taxon>Olsenella</taxon>
    </lineage>
</organism>
<keyword evidence="4" id="KW-1003">Cell membrane</keyword>
<keyword evidence="9" id="KW-0133">Cell shape</keyword>
<dbReference type="EMBL" id="DXBM01000044">
    <property type="protein sequence ID" value="HIZ46370.1"/>
    <property type="molecule type" value="Genomic_DNA"/>
</dbReference>
<evidence type="ECO:0000256" key="1">
    <source>
        <dbReference type="ARBA" id="ARBA00004167"/>
    </source>
</evidence>
<proteinExistence type="inferred from homology"/>
<evidence type="ECO:0000256" key="10">
    <source>
        <dbReference type="ARBA" id="ARBA00022984"/>
    </source>
</evidence>
<evidence type="ECO:0000256" key="4">
    <source>
        <dbReference type="ARBA" id="ARBA00022475"/>
    </source>
</evidence>
<dbReference type="InterPro" id="IPR036138">
    <property type="entry name" value="PBP_dimer_sf"/>
</dbReference>
<evidence type="ECO:0000256" key="7">
    <source>
        <dbReference type="ARBA" id="ARBA00022692"/>
    </source>
</evidence>
<dbReference type="GO" id="GO:0071555">
    <property type="term" value="P:cell wall organization"/>
    <property type="evidence" value="ECO:0007669"/>
    <property type="project" value="UniProtKB-KW"/>
</dbReference>
<dbReference type="Pfam" id="PF03717">
    <property type="entry name" value="PBP_dimer"/>
    <property type="match status" value="1"/>
</dbReference>
<reference evidence="17" key="2">
    <citation type="submission" date="2021-04" db="EMBL/GenBank/DDBJ databases">
        <authorList>
            <person name="Gilroy R."/>
        </authorList>
    </citation>
    <scope>NUCLEOTIDE SEQUENCE</scope>
    <source>
        <strain evidence="17">ChiHjej12B11-14209</strain>
    </source>
</reference>
<sequence>MDLSLVLVIVCAVLAAALVIVLLVFGRSEANFTFDIGGSAPRAAGGSDSSSEKTVSGRLMGLAIGVGGVFAVLLARLWSMQLVSSEDYLEQAENNRTSTVYTPAPRGRILDRNGEEIVGNRASLTVVATSDVLDDDVEMHLLGNLIGMPFQAVRRKIQDTSEGYQSPRVVSVDVSRRVVAFIGEHPEAFPGVSVQQRTQRSYPHGSLAAHVLGYTGTVTSEQLEASEEEQGEDGSIVYRSGDVVGQTGIELQYESVLQGTRGEQTVFVDASGNVLGYSTSIDPEAGSDLVLTIDLKVQQAAEDSLASIIERQRKAGYNAVAGSAIALDCTNGEVLAMASYPTFSPSVFTGGISQSDWDALQREDANYPMLNRAIAGQYPSGSVIKPLTSFAALDYGIANADSSWYCSGWWSWSGSAQDGTIMKCWWENGHGGVDLVSGITYSCDVVFYEIGKGFYLDDQSEGMQETFTRYGLGSTTGIDIPGEASGRVPTAQWKWDYFKAQGYSDADCQWKGGDNCNIAIGQGDLLVTLSQMALAYCSIANRGPAWRPHLMRGVRAKVGEGFVTEYKPEQVRDVEEDQGFRDIIERGMWGVIYEEDPVQTTHWTNLSVTVHGKTGTGEQITADRNICWFGAYAPAEDPKYVVFANIDGGLSGATSAMYVARDIFGAIYDEPDTATADSTNGD</sequence>
<keyword evidence="17" id="KW-0121">Carboxypeptidase</keyword>
<keyword evidence="11 14" id="KW-1133">Transmembrane helix</keyword>
<keyword evidence="8 17" id="KW-0378">Hydrolase</keyword>
<evidence type="ECO:0000256" key="13">
    <source>
        <dbReference type="ARBA" id="ARBA00023316"/>
    </source>
</evidence>
<evidence type="ECO:0000313" key="18">
    <source>
        <dbReference type="Proteomes" id="UP000824062"/>
    </source>
</evidence>
<dbReference type="Gene3D" id="1.10.10.1230">
    <property type="entry name" value="Penicillin-binding protein, N-terminal non-catalytic domain, head sub-domain"/>
    <property type="match status" value="1"/>
</dbReference>
<dbReference type="Gene3D" id="3.90.1310.10">
    <property type="entry name" value="Penicillin-binding protein 2a (Domain 2)"/>
    <property type="match status" value="2"/>
</dbReference>
<dbReference type="PANTHER" id="PTHR30627">
    <property type="entry name" value="PEPTIDOGLYCAN D,D-TRANSPEPTIDASE"/>
    <property type="match status" value="1"/>
</dbReference>
<comment type="subcellular location">
    <subcellularLocation>
        <location evidence="2">Cell membrane</location>
    </subcellularLocation>
    <subcellularLocation>
        <location evidence="1">Membrane</location>
        <topology evidence="1">Single-pass membrane protein</topology>
    </subcellularLocation>
</comment>
<evidence type="ECO:0000256" key="11">
    <source>
        <dbReference type="ARBA" id="ARBA00022989"/>
    </source>
</evidence>
<dbReference type="Gene3D" id="3.40.710.10">
    <property type="entry name" value="DD-peptidase/beta-lactamase superfamily"/>
    <property type="match status" value="1"/>
</dbReference>
<dbReference type="PANTHER" id="PTHR30627:SF2">
    <property type="entry name" value="PEPTIDOGLYCAN D,D-TRANSPEPTIDASE MRDA"/>
    <property type="match status" value="1"/>
</dbReference>
<dbReference type="SUPFAM" id="SSF56601">
    <property type="entry name" value="beta-lactamase/transpeptidase-like"/>
    <property type="match status" value="1"/>
</dbReference>
<feature type="domain" description="Penicillin-binding protein transpeptidase" evidence="15">
    <location>
        <begin position="322"/>
        <end position="663"/>
    </location>
</feature>
<keyword evidence="5" id="KW-0997">Cell inner membrane</keyword>
<reference evidence="17" key="1">
    <citation type="journal article" date="2021" name="PeerJ">
        <title>Extensive microbial diversity within the chicken gut microbiome revealed by metagenomics and culture.</title>
        <authorList>
            <person name="Gilroy R."/>
            <person name="Ravi A."/>
            <person name="Getino M."/>
            <person name="Pursley I."/>
            <person name="Horton D.L."/>
            <person name="Alikhan N.F."/>
            <person name="Baker D."/>
            <person name="Gharbi K."/>
            <person name="Hall N."/>
            <person name="Watson M."/>
            <person name="Adriaenssens E.M."/>
            <person name="Foster-Nyarko E."/>
            <person name="Jarju S."/>
            <person name="Secka A."/>
            <person name="Antonio M."/>
            <person name="Oren A."/>
            <person name="Chaudhuri R.R."/>
            <person name="La Ragione R."/>
            <person name="Hildebrand F."/>
            <person name="Pallen M.J."/>
        </authorList>
    </citation>
    <scope>NUCLEOTIDE SEQUENCE</scope>
    <source>
        <strain evidence="17">ChiHjej12B11-14209</strain>
    </source>
</reference>
<dbReference type="SUPFAM" id="SSF56519">
    <property type="entry name" value="Penicillin binding protein dimerisation domain"/>
    <property type="match status" value="1"/>
</dbReference>
<keyword evidence="6" id="KW-0645">Protease</keyword>
<evidence type="ECO:0000256" key="6">
    <source>
        <dbReference type="ARBA" id="ARBA00022670"/>
    </source>
</evidence>
<gene>
    <name evidence="17" type="primary">mrdA</name>
    <name evidence="17" type="ORF">IAA19_05055</name>
</gene>
<dbReference type="Pfam" id="PF00905">
    <property type="entry name" value="Transpeptidase"/>
    <property type="match status" value="1"/>
</dbReference>
<dbReference type="AlphaFoldDB" id="A0A9D2JDH3"/>
<evidence type="ECO:0000256" key="8">
    <source>
        <dbReference type="ARBA" id="ARBA00022801"/>
    </source>
</evidence>
<protein>
    <submittedName>
        <fullName evidence="17">Penicillin-binding protein 2</fullName>
        <ecNumber evidence="17">3.4.16.4</ecNumber>
    </submittedName>
</protein>
<dbReference type="InterPro" id="IPR005311">
    <property type="entry name" value="PBP_dimer"/>
</dbReference>
<feature type="domain" description="Penicillin-binding protein dimerisation" evidence="16">
    <location>
        <begin position="102"/>
        <end position="276"/>
    </location>
</feature>
<dbReference type="InterPro" id="IPR017790">
    <property type="entry name" value="Penicillin-binding_protein_2"/>
</dbReference>
<comment type="similarity">
    <text evidence="3">Belongs to the transpeptidase family.</text>
</comment>
<dbReference type="GO" id="GO:0071972">
    <property type="term" value="F:peptidoglycan L,D-transpeptidase activity"/>
    <property type="evidence" value="ECO:0007669"/>
    <property type="project" value="TreeGrafter"/>
</dbReference>
<evidence type="ECO:0000313" key="17">
    <source>
        <dbReference type="EMBL" id="HIZ46370.1"/>
    </source>
</evidence>
<keyword evidence="7 14" id="KW-0812">Transmembrane</keyword>
<dbReference type="GO" id="GO:0009002">
    <property type="term" value="F:serine-type D-Ala-D-Ala carboxypeptidase activity"/>
    <property type="evidence" value="ECO:0007669"/>
    <property type="project" value="UniProtKB-EC"/>
</dbReference>
<dbReference type="InterPro" id="IPR050515">
    <property type="entry name" value="Beta-lactam/transpept"/>
</dbReference>
<evidence type="ECO:0000256" key="14">
    <source>
        <dbReference type="SAM" id="Phobius"/>
    </source>
</evidence>
<dbReference type="NCBIfam" id="TIGR03423">
    <property type="entry name" value="pbp2_mrdA"/>
    <property type="match status" value="1"/>
</dbReference>
<dbReference type="GO" id="GO:0009252">
    <property type="term" value="P:peptidoglycan biosynthetic process"/>
    <property type="evidence" value="ECO:0007669"/>
    <property type="project" value="UniProtKB-KW"/>
</dbReference>
<feature type="transmembrane region" description="Helical" evidence="14">
    <location>
        <begin position="59"/>
        <end position="78"/>
    </location>
</feature>